<sequence>MHRIGHQQLPHFDRFDAAYFGRYWSLYKRGRLSNIVFRTLGLTSEDYFLVAGATQALFMQNYEVSLMPQLATLGLDSSAVAARVAAISGTPKLLRNRCALDARYDSSWDYTPNPIAVKPLIQLRSDAPERLACPRPSLLGKRLLAGLFYDLADADGFAQAYGDAFEELVGDCFGHLTGQTKAERPAPYFVGKSQHHGSDWLLRDSSTSLFVECKTMRIPVPARLAAGPGDLESGLTRLAKAVVQNYRNILDATSGRAGIKLPDGPIYSLIVTLEDWILFSHKSVDALTSLVEKELEARGMDTGLQERYPFSIVSYAALPEVVDSISEHGLRIFTEKSTHRFKGYLFPQFLKDAELSKEGSAASMFDRECEDLMARLKAKFPAVAAH</sequence>
<dbReference type="EMBL" id="LXXM01000046">
    <property type="protein sequence ID" value="PZS96867.1"/>
    <property type="molecule type" value="Genomic_DNA"/>
</dbReference>
<proteinExistence type="predicted"/>
<gene>
    <name evidence="1" type="ORF">A7X83_03350</name>
</gene>
<name>A0A2W6IN45_STEMA</name>
<dbReference type="Proteomes" id="UP000249614">
    <property type="component" value="Unassembled WGS sequence"/>
</dbReference>
<evidence type="ECO:0000313" key="1">
    <source>
        <dbReference type="EMBL" id="PZS96867.1"/>
    </source>
</evidence>
<dbReference type="AlphaFoldDB" id="A0A2W6IN45"/>
<accession>A0A2W6IN45</accession>
<evidence type="ECO:0000313" key="2">
    <source>
        <dbReference type="Proteomes" id="UP000249614"/>
    </source>
</evidence>
<organism evidence="1 2">
    <name type="scientific">Stenotrophomonas maltophilia</name>
    <name type="common">Pseudomonas maltophilia</name>
    <name type="synonym">Xanthomonas maltophilia</name>
    <dbReference type="NCBI Taxonomy" id="40324"/>
    <lineage>
        <taxon>Bacteria</taxon>
        <taxon>Pseudomonadati</taxon>
        <taxon>Pseudomonadota</taxon>
        <taxon>Gammaproteobacteria</taxon>
        <taxon>Lysobacterales</taxon>
        <taxon>Lysobacteraceae</taxon>
        <taxon>Stenotrophomonas</taxon>
        <taxon>Stenotrophomonas maltophilia group</taxon>
    </lineage>
</organism>
<comment type="caution">
    <text evidence="1">The sequence shown here is derived from an EMBL/GenBank/DDBJ whole genome shotgun (WGS) entry which is preliminary data.</text>
</comment>
<protein>
    <submittedName>
        <fullName evidence="1">Uncharacterized protein</fullName>
    </submittedName>
</protein>
<reference evidence="1 2" key="1">
    <citation type="submission" date="2016-05" db="EMBL/GenBank/DDBJ databases">
        <authorList>
            <person name="Lavstsen T."/>
            <person name="Jespersen J.S."/>
        </authorList>
    </citation>
    <scope>NUCLEOTIDE SEQUENCE [LARGE SCALE GENOMIC DNA]</scope>
    <source>
        <strain evidence="1 2">SM-5815</strain>
    </source>
</reference>